<dbReference type="EMBL" id="PGCI01000115">
    <property type="protein sequence ID" value="PLW39451.1"/>
    <property type="molecule type" value="Genomic_DNA"/>
</dbReference>
<dbReference type="Pfam" id="PF09073">
    <property type="entry name" value="BUD22"/>
    <property type="match status" value="1"/>
</dbReference>
<feature type="compositionally biased region" description="Low complexity" evidence="1">
    <location>
        <begin position="85"/>
        <end position="98"/>
    </location>
</feature>
<feature type="region of interest" description="Disordered" evidence="1">
    <location>
        <begin position="135"/>
        <end position="197"/>
    </location>
</feature>
<organism evidence="3 4">
    <name type="scientific">Puccinia coronata f. sp. avenae</name>
    <dbReference type="NCBI Taxonomy" id="200324"/>
    <lineage>
        <taxon>Eukaryota</taxon>
        <taxon>Fungi</taxon>
        <taxon>Dikarya</taxon>
        <taxon>Basidiomycota</taxon>
        <taxon>Pucciniomycotina</taxon>
        <taxon>Pucciniomycetes</taxon>
        <taxon>Pucciniales</taxon>
        <taxon>Pucciniaceae</taxon>
        <taxon>Puccinia</taxon>
    </lineage>
</organism>
<comment type="caution">
    <text evidence="3">The sequence shown here is derived from an EMBL/GenBank/DDBJ whole genome shotgun (WGS) entry which is preliminary data.</text>
</comment>
<evidence type="ECO:0000313" key="4">
    <source>
        <dbReference type="Proteomes" id="UP000235392"/>
    </source>
</evidence>
<sequence length="197" mass="21427">MFIRRSGKLHLAAPNSGITSIHLLATNPAPGPDQRAAQTERVEATQNQMHPKKMMITMITMTGVARQSREKRTAASRATHPLPRSQLSSKGPKLSKPKPTTRPLSSTFLPALNVGIWEKKYGNSAKHLVKLKQNHVPKQQKPGGSHRAKLAGPQRDSFTGKRPHTDGQPTGSNTEPIAATKGAADPKLHPSWIAKQN</sequence>
<gene>
    <name evidence="3" type="ORF">PCASD_08032</name>
</gene>
<accession>A0A2N5UNW3</accession>
<protein>
    <recommendedName>
        <fullName evidence="2">Bud22 domain-containing protein</fullName>
    </recommendedName>
</protein>
<dbReference type="Proteomes" id="UP000235392">
    <property type="component" value="Unassembled WGS sequence"/>
</dbReference>
<proteinExistence type="predicted"/>
<name>A0A2N5UNW3_9BASI</name>
<evidence type="ECO:0000313" key="3">
    <source>
        <dbReference type="EMBL" id="PLW39451.1"/>
    </source>
</evidence>
<feature type="region of interest" description="Disordered" evidence="1">
    <location>
        <begin position="64"/>
        <end position="106"/>
    </location>
</feature>
<dbReference type="InterPro" id="IPR015158">
    <property type="entry name" value="Bud22_dom"/>
</dbReference>
<reference evidence="3 4" key="1">
    <citation type="submission" date="2017-11" db="EMBL/GenBank/DDBJ databases">
        <title>De novo assembly and phasing of dikaryotic genomes from two isolates of Puccinia coronata f. sp. avenae, the causal agent of oat crown rust.</title>
        <authorList>
            <person name="Miller M.E."/>
            <person name="Zhang Y."/>
            <person name="Omidvar V."/>
            <person name="Sperschneider J."/>
            <person name="Schwessinger B."/>
            <person name="Raley C."/>
            <person name="Palmer J.M."/>
            <person name="Garnica D."/>
            <person name="Upadhyaya N."/>
            <person name="Rathjen J."/>
            <person name="Taylor J.M."/>
            <person name="Park R.F."/>
            <person name="Dodds P.N."/>
            <person name="Hirsch C.D."/>
            <person name="Kianian S.F."/>
            <person name="Figueroa M."/>
        </authorList>
    </citation>
    <scope>NUCLEOTIDE SEQUENCE [LARGE SCALE GENOMIC DNA]</scope>
    <source>
        <strain evidence="3">12SD80</strain>
    </source>
</reference>
<evidence type="ECO:0000259" key="2">
    <source>
        <dbReference type="Pfam" id="PF09073"/>
    </source>
</evidence>
<feature type="region of interest" description="Disordered" evidence="1">
    <location>
        <begin position="26"/>
        <end position="47"/>
    </location>
</feature>
<feature type="domain" description="Bud22" evidence="2">
    <location>
        <begin position="116"/>
        <end position="196"/>
    </location>
</feature>
<dbReference type="AlphaFoldDB" id="A0A2N5UNW3"/>
<evidence type="ECO:0000256" key="1">
    <source>
        <dbReference type="SAM" id="MobiDB-lite"/>
    </source>
</evidence>